<organism evidence="1 2">
    <name type="scientific">Pangasianodon gigas</name>
    <name type="common">Mekong giant catfish</name>
    <name type="synonym">Pangasius gigas</name>
    <dbReference type="NCBI Taxonomy" id="30993"/>
    <lineage>
        <taxon>Eukaryota</taxon>
        <taxon>Metazoa</taxon>
        <taxon>Chordata</taxon>
        <taxon>Craniata</taxon>
        <taxon>Vertebrata</taxon>
        <taxon>Euteleostomi</taxon>
        <taxon>Actinopterygii</taxon>
        <taxon>Neopterygii</taxon>
        <taxon>Teleostei</taxon>
        <taxon>Ostariophysi</taxon>
        <taxon>Siluriformes</taxon>
        <taxon>Pangasiidae</taxon>
        <taxon>Pangasianodon</taxon>
    </lineage>
</organism>
<comment type="caution">
    <text evidence="1">The sequence shown here is derived from an EMBL/GenBank/DDBJ whole genome shotgun (WGS) entry which is preliminary data.</text>
</comment>
<sequence>TAHWVDPNSLERCSVALACRQLKGPHTFDVLACALNDILSEFGIQNKVVRTTTDNGSNFLKAFRIYGEQDENNNSASDETEDEISDVMCDGDDEDVDGVEVDFVEVTATCAKFS</sequence>
<evidence type="ECO:0000313" key="1">
    <source>
        <dbReference type="EMBL" id="MCI4382876.1"/>
    </source>
</evidence>
<feature type="non-terminal residue" evidence="1">
    <location>
        <position position="1"/>
    </location>
</feature>
<reference evidence="1 2" key="1">
    <citation type="journal article" date="2022" name="bioRxiv">
        <title>An ancient truncated duplication of the anti-Mullerian hormone receptor type 2 gene is a potential conserved master sex determinant in the Pangasiidae catfish family.</title>
        <authorList>
            <person name="Wen M."/>
            <person name="Pan Q."/>
            <person name="Jouanno E."/>
            <person name="Montfort J."/>
            <person name="Zahm M."/>
            <person name="Cabau C."/>
            <person name="Klopp C."/>
            <person name="Iampietro C."/>
            <person name="Roques C."/>
            <person name="Bouchez O."/>
            <person name="Castinel A."/>
            <person name="Donnadieu C."/>
            <person name="Parrinello H."/>
            <person name="Poncet C."/>
            <person name="Belmonte E."/>
            <person name="Gautier V."/>
            <person name="Avarre J.-C."/>
            <person name="Dugue R."/>
            <person name="Gustiano R."/>
            <person name="Ha T.T.T."/>
            <person name="Campet M."/>
            <person name="Sriphairoj K."/>
            <person name="Ribolli J."/>
            <person name="de Almeida F.L."/>
            <person name="Desvignes T."/>
            <person name="Postlethwait J.H."/>
            <person name="Bucao C.F."/>
            <person name="Robinson-Rechavi M."/>
            <person name="Bobe J."/>
            <person name="Herpin A."/>
            <person name="Guiguen Y."/>
        </authorList>
    </citation>
    <scope>NUCLEOTIDE SEQUENCE [LARGE SCALE GENOMIC DNA]</scope>
    <source>
        <strain evidence="1">YG-Dec2019</strain>
    </source>
</reference>
<dbReference type="EMBL" id="CM040463">
    <property type="protein sequence ID" value="MCI4382876.1"/>
    <property type="molecule type" value="Genomic_DNA"/>
</dbReference>
<dbReference type="Proteomes" id="UP000829447">
    <property type="component" value="Linkage Group LG10"/>
</dbReference>
<proteinExistence type="predicted"/>
<keyword evidence="2" id="KW-1185">Reference proteome</keyword>
<name>A0ACC5WVF4_PANGG</name>
<gene>
    <name evidence="1" type="ORF">PGIGA_G00019840</name>
</gene>
<accession>A0ACC5WVF4</accession>
<protein>
    <submittedName>
        <fullName evidence="1">Uncharacterized protein</fullName>
    </submittedName>
</protein>
<evidence type="ECO:0000313" key="2">
    <source>
        <dbReference type="Proteomes" id="UP000829447"/>
    </source>
</evidence>